<dbReference type="PROSITE" id="PS50011">
    <property type="entry name" value="PROTEIN_KINASE_DOM"/>
    <property type="match status" value="1"/>
</dbReference>
<dbReference type="SUPFAM" id="SSF56112">
    <property type="entry name" value="Protein kinase-like (PK-like)"/>
    <property type="match status" value="1"/>
</dbReference>
<feature type="region of interest" description="Disordered" evidence="4">
    <location>
        <begin position="996"/>
        <end position="1015"/>
    </location>
</feature>
<feature type="compositionally biased region" description="Basic and acidic residues" evidence="4">
    <location>
        <begin position="880"/>
        <end position="889"/>
    </location>
</feature>
<feature type="compositionally biased region" description="Low complexity" evidence="4">
    <location>
        <begin position="619"/>
        <end position="631"/>
    </location>
</feature>
<organism evidence="6 7">
    <name type="scientific">Papiliotrema laurentii</name>
    <name type="common">Cryptococcus laurentii</name>
    <dbReference type="NCBI Taxonomy" id="5418"/>
    <lineage>
        <taxon>Eukaryota</taxon>
        <taxon>Fungi</taxon>
        <taxon>Dikarya</taxon>
        <taxon>Basidiomycota</taxon>
        <taxon>Agaricomycotina</taxon>
        <taxon>Tremellomycetes</taxon>
        <taxon>Tremellales</taxon>
        <taxon>Rhynchogastremaceae</taxon>
        <taxon>Papiliotrema</taxon>
    </lineage>
</organism>
<keyword evidence="3" id="KW-0067">ATP-binding</keyword>
<dbReference type="InterPro" id="IPR000719">
    <property type="entry name" value="Prot_kinase_dom"/>
</dbReference>
<keyword evidence="6" id="KW-0418">Kinase</keyword>
<feature type="compositionally biased region" description="Basic and acidic residues" evidence="4">
    <location>
        <begin position="761"/>
        <end position="772"/>
    </location>
</feature>
<dbReference type="Gene3D" id="3.30.200.20">
    <property type="entry name" value="Phosphorylase Kinase, domain 1"/>
    <property type="match status" value="1"/>
</dbReference>
<accession>A0AAD9L6X0</accession>
<evidence type="ECO:0000313" key="6">
    <source>
        <dbReference type="EMBL" id="KAK1925433.1"/>
    </source>
</evidence>
<evidence type="ECO:0000256" key="3">
    <source>
        <dbReference type="ARBA" id="ARBA00022840"/>
    </source>
</evidence>
<protein>
    <submittedName>
        <fullName evidence="6">Cdk-related kinase</fullName>
    </submittedName>
</protein>
<reference evidence="6" key="1">
    <citation type="submission" date="2023-02" db="EMBL/GenBank/DDBJ databases">
        <title>Identification and recombinant expression of a fungal hydrolase from Papiliotrema laurentii that hydrolyzes apple cutin and clears colloidal polyester polyurethane.</title>
        <authorList>
            <consortium name="DOE Joint Genome Institute"/>
            <person name="Roman V.A."/>
            <person name="Bojanowski C."/>
            <person name="Crable B.R."/>
            <person name="Wagner D.N."/>
            <person name="Hung C.S."/>
            <person name="Nadeau L.J."/>
            <person name="Schratz L."/>
            <person name="Haridas S."/>
            <person name="Pangilinan J."/>
            <person name="Lipzen A."/>
            <person name="Na H."/>
            <person name="Yan M."/>
            <person name="Ng V."/>
            <person name="Grigoriev I.V."/>
            <person name="Spatafora J.W."/>
            <person name="Barlow D."/>
            <person name="Biffinger J."/>
            <person name="Kelley-Loughnane N."/>
            <person name="Varaljay V.A."/>
            <person name="Crookes-Goodson W.J."/>
        </authorList>
    </citation>
    <scope>NUCLEOTIDE SEQUENCE</scope>
    <source>
        <strain evidence="6">5307AH</strain>
    </source>
</reference>
<keyword evidence="6" id="KW-0808">Transferase</keyword>
<feature type="domain" description="Protein kinase" evidence="5">
    <location>
        <begin position="21"/>
        <end position="385"/>
    </location>
</feature>
<evidence type="ECO:0000256" key="2">
    <source>
        <dbReference type="ARBA" id="ARBA00022741"/>
    </source>
</evidence>
<dbReference type="Pfam" id="PF00069">
    <property type="entry name" value="Pkinase"/>
    <property type="match status" value="1"/>
</dbReference>
<evidence type="ECO:0000259" key="5">
    <source>
        <dbReference type="PROSITE" id="PS50011"/>
    </source>
</evidence>
<feature type="region of interest" description="Disordered" evidence="4">
    <location>
        <begin position="871"/>
        <end position="890"/>
    </location>
</feature>
<feature type="compositionally biased region" description="Basic and acidic residues" evidence="4">
    <location>
        <begin position="702"/>
        <end position="735"/>
    </location>
</feature>
<dbReference type="EMBL" id="JAODAN010000003">
    <property type="protein sequence ID" value="KAK1925433.1"/>
    <property type="molecule type" value="Genomic_DNA"/>
</dbReference>
<feature type="compositionally biased region" description="Polar residues" evidence="4">
    <location>
        <begin position="857"/>
        <end position="866"/>
    </location>
</feature>
<dbReference type="PANTHER" id="PTHR24055">
    <property type="entry name" value="MITOGEN-ACTIVATED PROTEIN KINASE"/>
    <property type="match status" value="1"/>
</dbReference>
<dbReference type="InterPro" id="IPR008271">
    <property type="entry name" value="Ser/Thr_kinase_AS"/>
</dbReference>
<feature type="region of interest" description="Disordered" evidence="4">
    <location>
        <begin position="439"/>
        <end position="470"/>
    </location>
</feature>
<feature type="compositionally biased region" description="Polar residues" evidence="4">
    <location>
        <begin position="671"/>
        <end position="688"/>
    </location>
</feature>
<gene>
    <name evidence="6" type="ORF">DB88DRAFT_437111</name>
</gene>
<dbReference type="GO" id="GO:0005524">
    <property type="term" value="F:ATP binding"/>
    <property type="evidence" value="ECO:0007669"/>
    <property type="project" value="UniProtKB-KW"/>
</dbReference>
<dbReference type="PROSITE" id="PS00108">
    <property type="entry name" value="PROTEIN_KINASE_ST"/>
    <property type="match status" value="1"/>
</dbReference>
<dbReference type="Gene3D" id="1.10.510.10">
    <property type="entry name" value="Transferase(Phosphotransferase) domain 1"/>
    <property type="match status" value="1"/>
</dbReference>
<dbReference type="AlphaFoldDB" id="A0AAD9L6X0"/>
<evidence type="ECO:0000313" key="7">
    <source>
        <dbReference type="Proteomes" id="UP001182556"/>
    </source>
</evidence>
<feature type="region of interest" description="Disordered" evidence="4">
    <location>
        <begin position="600"/>
        <end position="631"/>
    </location>
</feature>
<dbReference type="CDD" id="cd07830">
    <property type="entry name" value="STKc_MAK_like"/>
    <property type="match status" value="1"/>
</dbReference>
<feature type="region of interest" description="Disordered" evidence="4">
    <location>
        <begin position="645"/>
        <end position="866"/>
    </location>
</feature>
<keyword evidence="2" id="KW-0547">Nucleotide-binding</keyword>
<comment type="caution">
    <text evidence="6">The sequence shown here is derived from an EMBL/GenBank/DDBJ whole genome shotgun (WGS) entry which is preliminary data.</text>
</comment>
<name>A0AAD9L6X0_PAPLA</name>
<keyword evidence="7" id="KW-1185">Reference proteome</keyword>
<evidence type="ECO:0000256" key="1">
    <source>
        <dbReference type="ARBA" id="ARBA00022527"/>
    </source>
</evidence>
<feature type="compositionally biased region" description="Polar residues" evidence="4">
    <location>
        <begin position="822"/>
        <end position="832"/>
    </location>
</feature>
<feature type="region of interest" description="Disordered" evidence="4">
    <location>
        <begin position="531"/>
        <end position="562"/>
    </location>
</feature>
<dbReference type="GO" id="GO:0004674">
    <property type="term" value="F:protein serine/threonine kinase activity"/>
    <property type="evidence" value="ECO:0007669"/>
    <property type="project" value="UniProtKB-KW"/>
</dbReference>
<evidence type="ECO:0000256" key="4">
    <source>
        <dbReference type="SAM" id="MobiDB-lite"/>
    </source>
</evidence>
<dbReference type="InterPro" id="IPR050117">
    <property type="entry name" value="MAPK"/>
</dbReference>
<dbReference type="InterPro" id="IPR011009">
    <property type="entry name" value="Kinase-like_dom_sf"/>
</dbReference>
<keyword evidence="1" id="KW-0723">Serine/threonine-protein kinase</keyword>
<proteinExistence type="predicted"/>
<dbReference type="SMART" id="SM00220">
    <property type="entry name" value="S_TKc"/>
    <property type="match status" value="1"/>
</dbReference>
<sequence length="1040" mass="113408">MVVDEGDGRIGVEEPFGERSYTELKCLGDGSFGTVWLCDWHSPLKPDTVLSAMQCGAGARPEWVGKRLVALKRMKRVWEGGWSQAKNLGEIRSLSRIPQHPAIIPLYDAFISPKSRELYFVFECMEGNLYQLTKSRRGRPLASGLIASCFHQISSGLHHIHRHGYFHRDMKPENLLVTTTGLADYLTAAALSQINSSRSGSLPTEMPRGHDGRELPRYEKDVSVIVKLADFGLARATASKPPYTEYVSTRWYRAPEVLLRSTEYGPPVDMWALGTILAEMLNLKPLFPGVSEIDQVYRITETLGDPSPDYGVDKRGRVIGGGAWVSGIKLAKNVGFSFPKRKPANFRALFNENVPQSLVDCIADLLRYNPKTRMTSAQCIEHPYFHETIPHLQQTPPIPLIPFSQGQPPPRAIPKQPELVAPPRAVPPSHSHHEVRPAFGNGDMRTLPPPLGTPDPSHRSIFPTTTNPDPYGPSALVSQLRELDLPTEDLHSYGHRPALSPVQPKADTRVYSMGSDPSTLSVSQRTRAWAEDAGRMADHPQSPGYDGSVFEGSEPSASNASFSQLNLSQNALASRSQSQVSNYIQAQQHLQAYASEPVRPVHPVQHAPPSQPPIEHKANASSVSVNSSQGQGKLLSVVSGKKKKWGMSNIFGGGGDKSSTTLPPVEEVTYTGGSSSSLKRTQSGNSPASRDLPMPTLAPPVDDPKQAKKEAERAKKEAEKLKREAAARMQKERARAVMMKRQHMMQTQPVEQLEYQSGFADKPEKSKTKSRDPAGIYSSASPTMGSSRDVRSVPALPPSNSVTSVHSQSHHSERSHHSIHSGQSRSHPQLPSTVHPAYELGGRHKARRRDEDDDHSMSSFDHNSLRSRSVLTVGTIDSDPGPRRARPDFNDPMVQHAYAKDPLYTKRIPSVASFRQQGHPSKLATMSNPSLESQLAHDFMAHANVAGSTPSLGAHPNASSAHFAAALGTAHMNQGSAPTSPYGHPVGNAVAHGVGMGRHGQQGSASNGQGGQGMALPSIRDLDAHNQGTINPMFRVVRGR</sequence>
<dbReference type="Proteomes" id="UP001182556">
    <property type="component" value="Unassembled WGS sequence"/>
</dbReference>
<dbReference type="FunFam" id="1.10.510.10:FF:000314">
    <property type="entry name" value="Serine threonine-protein kinase mak"/>
    <property type="match status" value="1"/>
</dbReference>